<reference evidence="2 3" key="1">
    <citation type="submission" date="2020-04" db="EMBL/GenBank/DDBJ databases">
        <title>Flammeovirgaceae bacterium KN852 isolated from deep sea.</title>
        <authorList>
            <person name="Zhang D.-C."/>
        </authorList>
    </citation>
    <scope>NUCLEOTIDE SEQUENCE [LARGE SCALE GENOMIC DNA]</scope>
    <source>
        <strain evidence="2 3">KN852</strain>
    </source>
</reference>
<name>A0A848J6S6_9BACT</name>
<feature type="chain" id="PRO_5032951265" evidence="1">
    <location>
        <begin position="23"/>
        <end position="241"/>
    </location>
</feature>
<dbReference type="InterPro" id="IPR025245">
    <property type="entry name" value="DUF4197"/>
</dbReference>
<keyword evidence="3" id="KW-1185">Reference proteome</keyword>
<comment type="caution">
    <text evidence="2">The sequence shown here is derived from an EMBL/GenBank/DDBJ whole genome shotgun (WGS) entry which is preliminary data.</text>
</comment>
<evidence type="ECO:0000256" key="1">
    <source>
        <dbReference type="SAM" id="SignalP"/>
    </source>
</evidence>
<organism evidence="2 3">
    <name type="scientific">Marinigracilibium pacificum</name>
    <dbReference type="NCBI Taxonomy" id="2729599"/>
    <lineage>
        <taxon>Bacteria</taxon>
        <taxon>Pseudomonadati</taxon>
        <taxon>Bacteroidota</taxon>
        <taxon>Cytophagia</taxon>
        <taxon>Cytophagales</taxon>
        <taxon>Flammeovirgaceae</taxon>
        <taxon>Marinigracilibium</taxon>
    </lineage>
</organism>
<gene>
    <name evidence="2" type="ORF">HH304_17560</name>
</gene>
<dbReference type="Pfam" id="PF13852">
    <property type="entry name" value="DUF4197"/>
    <property type="match status" value="1"/>
</dbReference>
<protein>
    <submittedName>
        <fullName evidence="2">DUF4197 domain-containing protein</fullName>
    </submittedName>
</protein>
<evidence type="ECO:0000313" key="3">
    <source>
        <dbReference type="Proteomes" id="UP000559010"/>
    </source>
</evidence>
<dbReference type="Proteomes" id="UP000559010">
    <property type="component" value="Unassembled WGS sequence"/>
</dbReference>
<accession>A0A848J6S6</accession>
<sequence>MKKNQIFILLVFLFAACTTSQIQQSMDIVNGAIGGTTGTALSSADVANALKQALEQGTIKGTENASKVDGYFGNPLLKIPFPEEISKAETRLRSVGLNKPVDDFILSMNRAAEKAAIEAKPIFISAIKSMTIQDAWNILKGNDDAATQYLRKTTYSQLVNKFQPPIHNSLKAVNATKYYGDVASTYNKIPLVEPIEVNLDKYVTEKAVDGLFELIKKEEANIRENPVARTTDLMKRVFSQQ</sequence>
<feature type="signal peptide" evidence="1">
    <location>
        <begin position="1"/>
        <end position="22"/>
    </location>
</feature>
<dbReference type="RefSeq" id="WP_169684581.1">
    <property type="nucleotide sequence ID" value="NZ_JABBNU010000011.1"/>
</dbReference>
<keyword evidence="1" id="KW-0732">Signal</keyword>
<proteinExistence type="predicted"/>
<evidence type="ECO:0000313" key="2">
    <source>
        <dbReference type="EMBL" id="NMM50220.1"/>
    </source>
</evidence>
<dbReference type="PROSITE" id="PS51257">
    <property type="entry name" value="PROKAR_LIPOPROTEIN"/>
    <property type="match status" value="1"/>
</dbReference>
<dbReference type="AlphaFoldDB" id="A0A848J6S6"/>
<dbReference type="EMBL" id="JABBNU010000011">
    <property type="protein sequence ID" value="NMM50220.1"/>
    <property type="molecule type" value="Genomic_DNA"/>
</dbReference>